<reference evidence="7" key="1">
    <citation type="submission" date="2022-07" db="EMBL/GenBank/DDBJ databases">
        <authorList>
            <person name="Xamxidin M."/>
        </authorList>
    </citation>
    <scope>NUCLEOTIDE SEQUENCE</scope>
    <source>
        <strain evidence="7">YS8-69</strain>
    </source>
</reference>
<evidence type="ECO:0000313" key="8">
    <source>
        <dbReference type="Proteomes" id="UP001165267"/>
    </source>
</evidence>
<evidence type="ECO:0000256" key="5">
    <source>
        <dbReference type="ARBA" id="ARBA00023136"/>
    </source>
</evidence>
<feature type="transmembrane region" description="Helical" evidence="6">
    <location>
        <begin position="129"/>
        <end position="148"/>
    </location>
</feature>
<feature type="transmembrane region" description="Helical" evidence="6">
    <location>
        <begin position="384"/>
        <end position="404"/>
    </location>
</feature>
<dbReference type="PANTHER" id="PTHR30250:SF11">
    <property type="entry name" value="O-ANTIGEN TRANSPORTER-RELATED"/>
    <property type="match status" value="1"/>
</dbReference>
<evidence type="ECO:0000256" key="2">
    <source>
        <dbReference type="ARBA" id="ARBA00022475"/>
    </source>
</evidence>
<organism evidence="7 8">
    <name type="scientific">Limnobacter parvus</name>
    <dbReference type="NCBI Taxonomy" id="2939690"/>
    <lineage>
        <taxon>Bacteria</taxon>
        <taxon>Pseudomonadati</taxon>
        <taxon>Pseudomonadota</taxon>
        <taxon>Betaproteobacteria</taxon>
        <taxon>Burkholderiales</taxon>
        <taxon>Burkholderiaceae</taxon>
        <taxon>Limnobacter</taxon>
    </lineage>
</organism>
<sequence length="435" mass="47710">MLKLARQYYQANKDRVHRLSKEGSWVVGGQIASVMGSLALVLVLTEYLSLEQYGQLALGLTVAGLVNQVVMGGLAAGIGRYYSIAAERKDLSGYLRATRYLLICATALVLAIGLMLMTCLYWLGYGQWIHMAAVALLFAVLSGYNSVLNGIQNAARQRAIVALHGGLDAWLKIFLALCLMLWLDFSSTVVLIGYACSSMLIIISQIIFLRRTIPLRQTSTQLREKWAPQIYSYSFPFTIFGIFTWGQQISDRWALQVFASTSDVGQYAVLFQLGFTPIALITGMAVSFLGPVLYQRSGDATDQTRNTNVHRISWRIAIFSLFFTLLGSAITLVLHEWLFGILVASEFHGNSHLLPLVILSGGVFAAGQMLALKLLSEMKPSAMTVAKIITALTGILLNITGAALGGLQGVVWAMLAFSGFYFVWMAILARRMSTT</sequence>
<evidence type="ECO:0000256" key="4">
    <source>
        <dbReference type="ARBA" id="ARBA00022989"/>
    </source>
</evidence>
<dbReference type="PANTHER" id="PTHR30250">
    <property type="entry name" value="PST FAMILY PREDICTED COLANIC ACID TRANSPORTER"/>
    <property type="match status" value="1"/>
</dbReference>
<dbReference type="RefSeq" id="WP_257510470.1">
    <property type="nucleotide sequence ID" value="NZ_JANKHG010000001.1"/>
</dbReference>
<evidence type="ECO:0000256" key="1">
    <source>
        <dbReference type="ARBA" id="ARBA00004651"/>
    </source>
</evidence>
<accession>A0ABT1XD67</accession>
<feature type="transmembrane region" description="Helical" evidence="6">
    <location>
        <begin position="353"/>
        <end position="372"/>
    </location>
</feature>
<comment type="subcellular location">
    <subcellularLocation>
        <location evidence="1">Cell membrane</location>
        <topology evidence="1">Multi-pass membrane protein</topology>
    </subcellularLocation>
</comment>
<feature type="transmembrane region" description="Helical" evidence="6">
    <location>
        <begin position="410"/>
        <end position="429"/>
    </location>
</feature>
<dbReference type="EMBL" id="JANKHG010000001">
    <property type="protein sequence ID" value="MCR2745220.1"/>
    <property type="molecule type" value="Genomic_DNA"/>
</dbReference>
<feature type="transmembrane region" description="Helical" evidence="6">
    <location>
        <begin position="100"/>
        <end position="123"/>
    </location>
</feature>
<gene>
    <name evidence="7" type="ORF">NSP04_00995</name>
</gene>
<feature type="transmembrane region" description="Helical" evidence="6">
    <location>
        <begin position="230"/>
        <end position="249"/>
    </location>
</feature>
<keyword evidence="5 6" id="KW-0472">Membrane</keyword>
<keyword evidence="4 6" id="KW-1133">Transmembrane helix</keyword>
<feature type="transmembrane region" description="Helical" evidence="6">
    <location>
        <begin position="56"/>
        <end position="79"/>
    </location>
</feature>
<evidence type="ECO:0000256" key="6">
    <source>
        <dbReference type="SAM" id="Phobius"/>
    </source>
</evidence>
<feature type="transmembrane region" description="Helical" evidence="6">
    <location>
        <begin position="269"/>
        <end position="294"/>
    </location>
</feature>
<proteinExistence type="predicted"/>
<feature type="transmembrane region" description="Helical" evidence="6">
    <location>
        <begin position="314"/>
        <end position="333"/>
    </location>
</feature>
<name>A0ABT1XD67_9BURK</name>
<keyword evidence="8" id="KW-1185">Reference proteome</keyword>
<evidence type="ECO:0000256" key="3">
    <source>
        <dbReference type="ARBA" id="ARBA00022692"/>
    </source>
</evidence>
<feature type="transmembrane region" description="Helical" evidence="6">
    <location>
        <begin position="189"/>
        <end position="209"/>
    </location>
</feature>
<keyword evidence="3 6" id="KW-0812">Transmembrane</keyword>
<keyword evidence="2" id="KW-1003">Cell membrane</keyword>
<dbReference type="Pfam" id="PF01943">
    <property type="entry name" value="Polysacc_synt"/>
    <property type="match status" value="1"/>
</dbReference>
<comment type="caution">
    <text evidence="7">The sequence shown here is derived from an EMBL/GenBank/DDBJ whole genome shotgun (WGS) entry which is preliminary data.</text>
</comment>
<dbReference type="Proteomes" id="UP001165267">
    <property type="component" value="Unassembled WGS sequence"/>
</dbReference>
<feature type="transmembrane region" description="Helical" evidence="6">
    <location>
        <begin position="23"/>
        <end position="44"/>
    </location>
</feature>
<dbReference type="InterPro" id="IPR050833">
    <property type="entry name" value="Poly_Biosynth_Transport"/>
</dbReference>
<evidence type="ECO:0000313" key="7">
    <source>
        <dbReference type="EMBL" id="MCR2745220.1"/>
    </source>
</evidence>
<protein>
    <submittedName>
        <fullName evidence="7">Lipopolysaccharide biosynthesis protein</fullName>
    </submittedName>
</protein>
<dbReference type="InterPro" id="IPR002797">
    <property type="entry name" value="Polysacc_synth"/>
</dbReference>
<feature type="transmembrane region" description="Helical" evidence="6">
    <location>
        <begin position="160"/>
        <end position="183"/>
    </location>
</feature>